<dbReference type="Gene3D" id="3.80.10.10">
    <property type="entry name" value="Ribonuclease Inhibitor"/>
    <property type="match status" value="1"/>
</dbReference>
<evidence type="ECO:0008006" key="3">
    <source>
        <dbReference type="Google" id="ProtNLM"/>
    </source>
</evidence>
<dbReference type="InterPro" id="IPR036047">
    <property type="entry name" value="F-box-like_dom_sf"/>
</dbReference>
<organism evidence="1 2">
    <name type="scientific">Ganoderma sinense ZZ0214-1</name>
    <dbReference type="NCBI Taxonomy" id="1077348"/>
    <lineage>
        <taxon>Eukaryota</taxon>
        <taxon>Fungi</taxon>
        <taxon>Dikarya</taxon>
        <taxon>Basidiomycota</taxon>
        <taxon>Agaricomycotina</taxon>
        <taxon>Agaricomycetes</taxon>
        <taxon>Polyporales</taxon>
        <taxon>Polyporaceae</taxon>
        <taxon>Ganoderma</taxon>
    </lineage>
</organism>
<dbReference type="Proteomes" id="UP000230002">
    <property type="component" value="Unassembled WGS sequence"/>
</dbReference>
<protein>
    <recommendedName>
        <fullName evidence="3">F-box domain-containing protein</fullName>
    </recommendedName>
</protein>
<evidence type="ECO:0000313" key="1">
    <source>
        <dbReference type="EMBL" id="PIL29006.1"/>
    </source>
</evidence>
<dbReference type="STRING" id="1077348.A0A2G8S5E7"/>
<comment type="caution">
    <text evidence="1">The sequence shown here is derived from an EMBL/GenBank/DDBJ whole genome shotgun (WGS) entry which is preliminary data.</text>
</comment>
<dbReference type="SUPFAM" id="SSF52047">
    <property type="entry name" value="RNI-like"/>
    <property type="match status" value="1"/>
</dbReference>
<accession>A0A2G8S5E7</accession>
<evidence type="ECO:0000313" key="2">
    <source>
        <dbReference type="Proteomes" id="UP000230002"/>
    </source>
</evidence>
<dbReference type="AlphaFoldDB" id="A0A2G8S5E7"/>
<dbReference type="InterPro" id="IPR032675">
    <property type="entry name" value="LRR_dom_sf"/>
</dbReference>
<reference evidence="1 2" key="1">
    <citation type="journal article" date="2015" name="Sci. Rep.">
        <title>Chromosome-level genome map provides insights into diverse defense mechanisms in the medicinal fungus Ganoderma sinense.</title>
        <authorList>
            <person name="Zhu Y."/>
            <person name="Xu J."/>
            <person name="Sun C."/>
            <person name="Zhou S."/>
            <person name="Xu H."/>
            <person name="Nelson D.R."/>
            <person name="Qian J."/>
            <person name="Song J."/>
            <person name="Luo H."/>
            <person name="Xiang L."/>
            <person name="Li Y."/>
            <person name="Xu Z."/>
            <person name="Ji A."/>
            <person name="Wang L."/>
            <person name="Lu S."/>
            <person name="Hayward A."/>
            <person name="Sun W."/>
            <person name="Li X."/>
            <person name="Schwartz D.C."/>
            <person name="Wang Y."/>
            <person name="Chen S."/>
        </authorList>
    </citation>
    <scope>NUCLEOTIDE SEQUENCE [LARGE SCALE GENOMIC DNA]</scope>
    <source>
        <strain evidence="1 2">ZZ0214-1</strain>
    </source>
</reference>
<keyword evidence="2" id="KW-1185">Reference proteome</keyword>
<dbReference type="OrthoDB" id="2752085at2759"/>
<sequence length="425" mass="47617">MPPFLPCELTDIIIFHVDDANSLCSCSLVCHDWVAASRHCLFSDAHMLSPSQYDALVNRVLRSESMYPWLSSMRTLELDCEDGRWFKKRNGGPRYRFFHEFAGHLPNLHLLSLVGLDWVRSPLHASTPSALSQFPSLVELRLENCTFQSFDMFRRILVAIPNLSTLMLYAVQWPSQPNGLLPGSRMLPQRRPCLVAFSIQFYAKNDCAGTLFDWLVNCTPSRSTIRQLRFTLGGSPSASIKPEHAQFLESVSASVESLRIQARDDFPISCFSKLSPLTIKGSWEGILRTLNGLNGPLRVLQIESAPTRVLSAVDLGHPASLENEDGGADMTGGLNELDTLLEDDRFKSMERLEFMISPVPSEFNFMLCLVDGHFRESIEERLPKLCKEAFELSTWIAHIELGVKEEVDGTMAAPRGPLVAAKKAD</sequence>
<name>A0A2G8S5E7_9APHY</name>
<dbReference type="EMBL" id="AYKW01000023">
    <property type="protein sequence ID" value="PIL29006.1"/>
    <property type="molecule type" value="Genomic_DNA"/>
</dbReference>
<proteinExistence type="predicted"/>
<dbReference type="SUPFAM" id="SSF81383">
    <property type="entry name" value="F-box domain"/>
    <property type="match status" value="1"/>
</dbReference>
<gene>
    <name evidence="1" type="ORF">GSI_09053</name>
</gene>